<dbReference type="EMBL" id="AMFJ01000027">
    <property type="protein sequence ID" value="EKE30206.1"/>
    <property type="molecule type" value="Genomic_DNA"/>
</dbReference>
<gene>
    <name evidence="2" type="ORF">ACD_2C00027G0019</name>
</gene>
<comment type="caution">
    <text evidence="2">The sequence shown here is derived from an EMBL/GenBank/DDBJ whole genome shotgun (WGS) entry which is preliminary data.</text>
</comment>
<protein>
    <recommendedName>
        <fullName evidence="1">HD domain-containing protein</fullName>
    </recommendedName>
</protein>
<accession>K2FGF0</accession>
<dbReference type="SUPFAM" id="SSF109604">
    <property type="entry name" value="HD-domain/PDEase-like"/>
    <property type="match status" value="1"/>
</dbReference>
<feature type="domain" description="HD" evidence="1">
    <location>
        <begin position="52"/>
        <end position="172"/>
    </location>
</feature>
<dbReference type="AlphaFoldDB" id="K2FGF0"/>
<organism evidence="2">
    <name type="scientific">uncultured bacterium</name>
    <name type="common">gcode 4</name>
    <dbReference type="NCBI Taxonomy" id="1234023"/>
    <lineage>
        <taxon>Bacteria</taxon>
        <taxon>environmental samples</taxon>
    </lineage>
</organism>
<sequence>MESWYASSSIDEPSSGLDFWDFLQILETYKLKQVARNCSNFYHDSKENIYYSRKETTAEHVYSTLKLADFFLFSEKEFSGLDRLRVYSILLYHDDIEIETEDTCISDTEKRKTKSEEEIAKVPILAAKYPKIISKIFSESDDEYRTNLTSEANFAHAIDKMDALVHELQYPADWGPKWFTRDNVIKWFRPSFEHSPTFLRYFDAILRFLEENHYF</sequence>
<evidence type="ECO:0000313" key="2">
    <source>
        <dbReference type="EMBL" id="EKE30206.1"/>
    </source>
</evidence>
<dbReference type="Gene3D" id="1.10.3210.10">
    <property type="entry name" value="Hypothetical protein af1432"/>
    <property type="match status" value="1"/>
</dbReference>
<dbReference type="InterPro" id="IPR006674">
    <property type="entry name" value="HD_domain"/>
</dbReference>
<reference evidence="2" key="1">
    <citation type="journal article" date="2012" name="Science">
        <title>Fermentation, hydrogen, and sulfur metabolism in multiple uncultivated bacterial phyla.</title>
        <authorList>
            <person name="Wrighton K.C."/>
            <person name="Thomas B.C."/>
            <person name="Sharon I."/>
            <person name="Miller C.S."/>
            <person name="Castelle C.J."/>
            <person name="VerBerkmoes N.C."/>
            <person name="Wilkins M.J."/>
            <person name="Hettich R.L."/>
            <person name="Lipton M.S."/>
            <person name="Williams K.H."/>
            <person name="Long P.E."/>
            <person name="Banfield J.F."/>
        </authorList>
    </citation>
    <scope>NUCLEOTIDE SEQUENCE [LARGE SCALE GENOMIC DNA]</scope>
</reference>
<name>K2FGF0_9BACT</name>
<proteinExistence type="predicted"/>
<evidence type="ECO:0000259" key="1">
    <source>
        <dbReference type="Pfam" id="PF13023"/>
    </source>
</evidence>
<dbReference type="Pfam" id="PF13023">
    <property type="entry name" value="HD_3"/>
    <property type="match status" value="1"/>
</dbReference>